<dbReference type="STRING" id="483216.BACEGG_02245"/>
<gene>
    <name evidence="2" type="ORF">NCTC11155_01582</name>
</gene>
<dbReference type="AlphaFoldDB" id="A0A380YM52"/>
<dbReference type="GeneID" id="93071485"/>
<organism evidence="2 3">
    <name type="scientific">Bacteroides eggerthii</name>
    <dbReference type="NCBI Taxonomy" id="28111"/>
    <lineage>
        <taxon>Bacteria</taxon>
        <taxon>Pseudomonadati</taxon>
        <taxon>Bacteroidota</taxon>
        <taxon>Bacteroidia</taxon>
        <taxon>Bacteroidales</taxon>
        <taxon>Bacteroidaceae</taxon>
        <taxon>Bacteroides</taxon>
    </lineage>
</organism>
<dbReference type="PROSITE" id="PS51257">
    <property type="entry name" value="PROKAR_LIPOPROTEIN"/>
    <property type="match status" value="1"/>
</dbReference>
<feature type="signal peptide" evidence="1">
    <location>
        <begin position="1"/>
        <end position="17"/>
    </location>
</feature>
<evidence type="ECO:0000313" key="2">
    <source>
        <dbReference type="EMBL" id="SUV29593.1"/>
    </source>
</evidence>
<evidence type="ECO:0000256" key="1">
    <source>
        <dbReference type="SAM" id="SignalP"/>
    </source>
</evidence>
<keyword evidence="1" id="KW-0732">Signal</keyword>
<reference evidence="2 3" key="1">
    <citation type="submission" date="2018-06" db="EMBL/GenBank/DDBJ databases">
        <authorList>
            <consortium name="Pathogen Informatics"/>
            <person name="Doyle S."/>
        </authorList>
    </citation>
    <scope>NUCLEOTIDE SEQUENCE [LARGE SCALE GENOMIC DNA]</scope>
    <source>
        <strain evidence="2 3">NCTC11155</strain>
    </source>
</reference>
<feature type="chain" id="PRO_5016623891" description="DUF5119 domain-containing protein" evidence="1">
    <location>
        <begin position="18"/>
        <end position="311"/>
    </location>
</feature>
<dbReference type="Proteomes" id="UP000254424">
    <property type="component" value="Unassembled WGS sequence"/>
</dbReference>
<name>A0A380YM52_9BACE</name>
<protein>
    <recommendedName>
        <fullName evidence="4">DUF5119 domain-containing protein</fullName>
    </recommendedName>
</protein>
<evidence type="ECO:0008006" key="4">
    <source>
        <dbReference type="Google" id="ProtNLM"/>
    </source>
</evidence>
<evidence type="ECO:0000313" key="3">
    <source>
        <dbReference type="Proteomes" id="UP000254424"/>
    </source>
</evidence>
<dbReference type="EMBL" id="UFSX01000001">
    <property type="protein sequence ID" value="SUV29593.1"/>
    <property type="molecule type" value="Genomic_DNA"/>
</dbReference>
<sequence>MRMPCLVLLLVSAAAFAGCTERELDHRAASGRVEIAPVWAGLNRPSSAGYRFYGADNKPAPVEGAVAEASVDSFSVVLPEGRYSCLAYNTDAQGVTFTGLDNRLLAEVRLSSEAQPGNVYSWSVEEVEVTSRGDVRYTPVPLRLVKQVVLRFRVTGVEGATVLNGTLNGVYPSLFLLSGDPPEQSIRTAPETVAQYTATLVQTRNTGSPSYTASADIRLLGLLNPQKEEGNGNETAYDSRLNLAVHNSSGEVYSTTVNMNKPVSEIIDSYGGEIPIDKTIEIDVSVNLLDMNLTAVVQGWKEGNREIIIIK</sequence>
<accession>A0A380YM52</accession>
<dbReference type="RefSeq" id="WP_039953254.1">
    <property type="nucleotide sequence ID" value="NZ_CABKNQ010000018.1"/>
</dbReference>
<proteinExistence type="predicted"/>